<keyword evidence="1" id="KW-1133">Transmembrane helix</keyword>
<keyword evidence="1" id="KW-0812">Transmembrane</keyword>
<reference evidence="3" key="1">
    <citation type="journal article" date="2019" name="Int. J. Syst. Evol. Microbiol.">
        <title>The Global Catalogue of Microorganisms (GCM) 10K type strain sequencing project: providing services to taxonomists for standard genome sequencing and annotation.</title>
        <authorList>
            <consortium name="The Broad Institute Genomics Platform"/>
            <consortium name="The Broad Institute Genome Sequencing Center for Infectious Disease"/>
            <person name="Wu L."/>
            <person name="Ma J."/>
        </authorList>
    </citation>
    <scope>NUCLEOTIDE SEQUENCE [LARGE SCALE GENOMIC DNA]</scope>
    <source>
        <strain evidence="3">JCM 3369</strain>
    </source>
</reference>
<gene>
    <name evidence="2" type="ORF">ACFO3F_06790</name>
</gene>
<evidence type="ECO:0000313" key="2">
    <source>
        <dbReference type="EMBL" id="MFC4554948.1"/>
    </source>
</evidence>
<evidence type="ECO:0000256" key="1">
    <source>
        <dbReference type="SAM" id="Phobius"/>
    </source>
</evidence>
<evidence type="ECO:0000313" key="3">
    <source>
        <dbReference type="Proteomes" id="UP001595955"/>
    </source>
</evidence>
<name>A0ABV9D9U2_9MICO</name>
<sequence length="99" mass="10305">MLIVGIVLVLVAAALITRSALAISRANWTRLPAWTNPVHEPRGARALRAAGAGLAVLGGTLAGRTIGYWSVLLILAAFLGLAVVHVTHNRRVAGAPPQE</sequence>
<keyword evidence="1" id="KW-0472">Membrane</keyword>
<dbReference type="RefSeq" id="WP_122823961.1">
    <property type="nucleotide sequence ID" value="NZ_CP033325.1"/>
</dbReference>
<keyword evidence="3" id="KW-1185">Reference proteome</keyword>
<feature type="transmembrane region" description="Helical" evidence="1">
    <location>
        <begin position="66"/>
        <end position="84"/>
    </location>
</feature>
<protein>
    <recommendedName>
        <fullName evidence="4">DUF3784 domain-containing protein</fullName>
    </recommendedName>
</protein>
<accession>A0ABV9D9U2</accession>
<dbReference type="EMBL" id="JBHSGF010000004">
    <property type="protein sequence ID" value="MFC4554948.1"/>
    <property type="molecule type" value="Genomic_DNA"/>
</dbReference>
<comment type="caution">
    <text evidence="2">The sequence shown here is derived from an EMBL/GenBank/DDBJ whole genome shotgun (WGS) entry which is preliminary data.</text>
</comment>
<dbReference type="Proteomes" id="UP001595955">
    <property type="component" value="Unassembled WGS sequence"/>
</dbReference>
<organism evidence="2 3">
    <name type="scientific">Georgenia faecalis</name>
    <dbReference type="NCBI Taxonomy" id="2483799"/>
    <lineage>
        <taxon>Bacteria</taxon>
        <taxon>Bacillati</taxon>
        <taxon>Actinomycetota</taxon>
        <taxon>Actinomycetes</taxon>
        <taxon>Micrococcales</taxon>
        <taxon>Bogoriellaceae</taxon>
        <taxon>Georgenia</taxon>
    </lineage>
</organism>
<evidence type="ECO:0008006" key="4">
    <source>
        <dbReference type="Google" id="ProtNLM"/>
    </source>
</evidence>
<proteinExistence type="predicted"/>